<keyword evidence="2" id="KW-1003">Cell membrane</keyword>
<reference evidence="8" key="1">
    <citation type="journal article" date="2013" name="PLoS ONE">
        <title>Metagenomic insights into the carbohydrate-active enzymes carried by the microorganisms adhering to solid digesta in the rumen of cows.</title>
        <authorList>
            <person name="Wang L."/>
            <person name="Hatem A."/>
            <person name="Catalyurek U.V."/>
            <person name="Morrison M."/>
            <person name="Yu Z."/>
        </authorList>
    </citation>
    <scope>NUCLEOTIDE SEQUENCE</scope>
</reference>
<keyword evidence="3 6" id="KW-0812">Transmembrane</keyword>
<comment type="subcellular location">
    <subcellularLocation>
        <location evidence="1">Cell membrane</location>
        <topology evidence="1">Multi-pass membrane protein</topology>
    </subcellularLocation>
</comment>
<name>W0FRI8_9BACT</name>
<proteinExistence type="predicted"/>
<accession>W0FRI8</accession>
<evidence type="ECO:0000256" key="2">
    <source>
        <dbReference type="ARBA" id="ARBA00022475"/>
    </source>
</evidence>
<keyword evidence="5 6" id="KW-0472">Membrane</keyword>
<dbReference type="InterPro" id="IPR042106">
    <property type="entry name" value="Nuo/plastoQ_OxRdtase_6_NuoJ"/>
</dbReference>
<evidence type="ECO:0000313" key="8">
    <source>
        <dbReference type="EMBL" id="AHF25472.1"/>
    </source>
</evidence>
<dbReference type="InterPro" id="IPR025383">
    <property type="entry name" value="MrpA_C/MbhD"/>
</dbReference>
<evidence type="ECO:0000256" key="3">
    <source>
        <dbReference type="ARBA" id="ARBA00022692"/>
    </source>
</evidence>
<keyword evidence="4 6" id="KW-1133">Transmembrane helix</keyword>
<evidence type="ECO:0000256" key="6">
    <source>
        <dbReference type="SAM" id="Phobius"/>
    </source>
</evidence>
<dbReference type="Gene3D" id="1.20.120.1200">
    <property type="entry name" value="NADH-ubiquinone/plastoquinone oxidoreductase chain 6, subunit NuoJ"/>
    <property type="match status" value="1"/>
</dbReference>
<dbReference type="EMBL" id="KC246838">
    <property type="protein sequence ID" value="AHF25472.1"/>
    <property type="molecule type" value="Genomic_DNA"/>
</dbReference>
<dbReference type="Pfam" id="PF13244">
    <property type="entry name" value="MbhD"/>
    <property type="match status" value="1"/>
</dbReference>
<dbReference type="AlphaFoldDB" id="W0FRI8"/>
<feature type="domain" description="MrpA C-terminal/MbhD" evidence="7">
    <location>
        <begin position="10"/>
        <end position="74"/>
    </location>
</feature>
<feature type="transmembrane region" description="Helical" evidence="6">
    <location>
        <begin position="25"/>
        <end position="46"/>
    </location>
</feature>
<evidence type="ECO:0000259" key="7">
    <source>
        <dbReference type="Pfam" id="PF13244"/>
    </source>
</evidence>
<organism evidence="8">
    <name type="scientific">uncultured bacterium Contigcl_6</name>
    <dbReference type="NCBI Taxonomy" id="1393676"/>
    <lineage>
        <taxon>Bacteria</taxon>
        <taxon>environmental samples</taxon>
    </lineage>
</organism>
<evidence type="ECO:0000256" key="4">
    <source>
        <dbReference type="ARBA" id="ARBA00022989"/>
    </source>
</evidence>
<evidence type="ECO:0000256" key="1">
    <source>
        <dbReference type="ARBA" id="ARBA00004651"/>
    </source>
</evidence>
<protein>
    <submittedName>
        <fullName evidence="8">pH adaptation potassium efflux system protein B 1 sodium/hydrogen antiporter subunit</fullName>
    </submittedName>
</protein>
<dbReference type="GO" id="GO:0005886">
    <property type="term" value="C:plasma membrane"/>
    <property type="evidence" value="ECO:0007669"/>
    <property type="project" value="UniProtKB-SubCell"/>
</dbReference>
<evidence type="ECO:0000256" key="5">
    <source>
        <dbReference type="ARBA" id="ARBA00023136"/>
    </source>
</evidence>
<sequence length="90" mass="9728">MNVLMILLLVLIISCAVCVAFTKNLLVAAVVFMTQSLLLSLVWILLQSPDLGITEAAVGAGIDSLLLFVALKKIHAIHRERGSRTKEADL</sequence>